<evidence type="ECO:0008006" key="3">
    <source>
        <dbReference type="Google" id="ProtNLM"/>
    </source>
</evidence>
<proteinExistence type="predicted"/>
<name>A0ABD3N395_9STRA</name>
<evidence type="ECO:0000313" key="2">
    <source>
        <dbReference type="Proteomes" id="UP001530293"/>
    </source>
</evidence>
<evidence type="ECO:0000313" key="1">
    <source>
        <dbReference type="EMBL" id="KAL3770551.1"/>
    </source>
</evidence>
<dbReference type="EMBL" id="JALLBG020000039">
    <property type="protein sequence ID" value="KAL3770551.1"/>
    <property type="molecule type" value="Genomic_DNA"/>
</dbReference>
<comment type="caution">
    <text evidence="1">The sequence shown here is derived from an EMBL/GenBank/DDBJ whole genome shotgun (WGS) entry which is preliminary data.</text>
</comment>
<sequence length="152" mass="16831">MPEDAPVSRTLQPRLQKLASETRRIVQSVQQSAIVEGVSDTFVNVNDRLGSMLMRSKPTGACHNNINNATSYASSSSNTNYNNIDRGIYSSQSMRSWGSTVTAEISTFTSQKVVPLFKRHNTYPFSTTTAAGADNQKEHAVSFDYQLMKDNE</sequence>
<dbReference type="Proteomes" id="UP001530293">
    <property type="component" value="Unassembled WGS sequence"/>
</dbReference>
<dbReference type="AlphaFoldDB" id="A0ABD3N395"/>
<gene>
    <name evidence="1" type="ORF">ACHAWU_007823</name>
</gene>
<keyword evidence="2" id="KW-1185">Reference proteome</keyword>
<reference evidence="1 2" key="1">
    <citation type="submission" date="2024-10" db="EMBL/GenBank/DDBJ databases">
        <title>Updated reference genomes for cyclostephanoid diatoms.</title>
        <authorList>
            <person name="Roberts W.R."/>
            <person name="Alverson A.J."/>
        </authorList>
    </citation>
    <scope>NUCLEOTIDE SEQUENCE [LARGE SCALE GENOMIC DNA]</scope>
    <source>
        <strain evidence="1 2">AJA232-27</strain>
    </source>
</reference>
<accession>A0ABD3N395</accession>
<organism evidence="1 2">
    <name type="scientific">Discostella pseudostelligera</name>
    <dbReference type="NCBI Taxonomy" id="259834"/>
    <lineage>
        <taxon>Eukaryota</taxon>
        <taxon>Sar</taxon>
        <taxon>Stramenopiles</taxon>
        <taxon>Ochrophyta</taxon>
        <taxon>Bacillariophyta</taxon>
        <taxon>Coscinodiscophyceae</taxon>
        <taxon>Thalassiosirophycidae</taxon>
        <taxon>Stephanodiscales</taxon>
        <taxon>Stephanodiscaceae</taxon>
        <taxon>Discostella</taxon>
    </lineage>
</organism>
<protein>
    <recommendedName>
        <fullName evidence="3">BLOC-1-related complex subunit 7</fullName>
    </recommendedName>
</protein>